<keyword evidence="2" id="KW-0732">Signal</keyword>
<keyword evidence="5" id="KW-1185">Reference proteome</keyword>
<feature type="signal peptide" evidence="2">
    <location>
        <begin position="1"/>
        <end position="30"/>
    </location>
</feature>
<dbReference type="Gene3D" id="3.40.710.10">
    <property type="entry name" value="DD-peptidase/beta-lactamase superfamily"/>
    <property type="match status" value="1"/>
</dbReference>
<dbReference type="Proteomes" id="UP000600026">
    <property type="component" value="Unassembled WGS sequence"/>
</dbReference>
<dbReference type="AlphaFoldDB" id="A0A919GS35"/>
<feature type="chain" id="PRO_5037801057" description="Beta-lactamase-related domain-containing protein" evidence="2">
    <location>
        <begin position="31"/>
        <end position="105"/>
    </location>
</feature>
<evidence type="ECO:0000256" key="1">
    <source>
        <dbReference type="SAM" id="MobiDB-lite"/>
    </source>
</evidence>
<protein>
    <recommendedName>
        <fullName evidence="3">Beta-lactamase-related domain-containing protein</fullName>
    </recommendedName>
</protein>
<evidence type="ECO:0000259" key="3">
    <source>
        <dbReference type="Pfam" id="PF00144"/>
    </source>
</evidence>
<dbReference type="Pfam" id="PF00144">
    <property type="entry name" value="Beta-lactamase"/>
    <property type="match status" value="1"/>
</dbReference>
<dbReference type="OrthoDB" id="3174977at2"/>
<evidence type="ECO:0000256" key="2">
    <source>
        <dbReference type="SAM" id="SignalP"/>
    </source>
</evidence>
<reference evidence="4" key="1">
    <citation type="submission" date="2020-09" db="EMBL/GenBank/DDBJ databases">
        <title>Whole genome shotgun sequence of Streptomyces xanthophaeus NBRC 12829.</title>
        <authorList>
            <person name="Komaki H."/>
            <person name="Tamura T."/>
        </authorList>
    </citation>
    <scope>NUCLEOTIDE SEQUENCE</scope>
    <source>
        <strain evidence="4">NBRC 12829</strain>
    </source>
</reference>
<comment type="caution">
    <text evidence="4">The sequence shown here is derived from an EMBL/GenBank/DDBJ whole genome shotgun (WGS) entry which is preliminary data.</text>
</comment>
<organism evidence="4 5">
    <name type="scientific">Streptomyces xanthophaeus</name>
    <dbReference type="NCBI Taxonomy" id="67385"/>
    <lineage>
        <taxon>Bacteria</taxon>
        <taxon>Bacillati</taxon>
        <taxon>Actinomycetota</taxon>
        <taxon>Actinomycetes</taxon>
        <taxon>Kitasatosporales</taxon>
        <taxon>Streptomycetaceae</taxon>
        <taxon>Streptomyces</taxon>
    </lineage>
</organism>
<dbReference type="EMBL" id="BNEE01000003">
    <property type="protein sequence ID" value="GHI82890.1"/>
    <property type="molecule type" value="Genomic_DNA"/>
</dbReference>
<feature type="domain" description="Beta-lactamase-related" evidence="3">
    <location>
        <begin position="46"/>
        <end position="92"/>
    </location>
</feature>
<dbReference type="InterPro" id="IPR001466">
    <property type="entry name" value="Beta-lactam-related"/>
</dbReference>
<evidence type="ECO:0000313" key="5">
    <source>
        <dbReference type="Proteomes" id="UP000600026"/>
    </source>
</evidence>
<dbReference type="RefSeq" id="WP_157853279.1">
    <property type="nucleotide sequence ID" value="NZ_BNEE01000003.1"/>
</dbReference>
<accession>A0A919GS35</accession>
<dbReference type="InterPro" id="IPR012338">
    <property type="entry name" value="Beta-lactam/transpept-like"/>
</dbReference>
<gene>
    <name evidence="4" type="ORF">Sxan_02540</name>
</gene>
<feature type="region of interest" description="Disordered" evidence="1">
    <location>
        <begin position="25"/>
        <end position="47"/>
    </location>
</feature>
<proteinExistence type="predicted"/>
<name>A0A919GS35_9ACTN</name>
<evidence type="ECO:0000313" key="4">
    <source>
        <dbReference type="EMBL" id="GHI82890.1"/>
    </source>
</evidence>
<dbReference type="SUPFAM" id="SSF56601">
    <property type="entry name" value="beta-lactamase/transpeptidase-like"/>
    <property type="match status" value="1"/>
</dbReference>
<sequence>MHGSVSLCAAGGAVLAVLLTAAAGPQQARANGDDREKRSGGVLEQLVPSADGPGCAAAVGTRGDIAWEAGRGKADLGTGRAITPQTVFDMASNRPPGRVRSPWAS</sequence>